<dbReference type="Proteomes" id="UP000015105">
    <property type="component" value="Chromosome 1D"/>
</dbReference>
<keyword evidence="2" id="KW-1185">Reference proteome</keyword>
<protein>
    <recommendedName>
        <fullName evidence="3">DUF4219 domain-containing protein</fullName>
    </recommendedName>
</protein>
<organism evidence="1 2">
    <name type="scientific">Aegilops tauschii subsp. strangulata</name>
    <name type="common">Goatgrass</name>
    <dbReference type="NCBI Taxonomy" id="200361"/>
    <lineage>
        <taxon>Eukaryota</taxon>
        <taxon>Viridiplantae</taxon>
        <taxon>Streptophyta</taxon>
        <taxon>Embryophyta</taxon>
        <taxon>Tracheophyta</taxon>
        <taxon>Spermatophyta</taxon>
        <taxon>Magnoliopsida</taxon>
        <taxon>Liliopsida</taxon>
        <taxon>Poales</taxon>
        <taxon>Poaceae</taxon>
        <taxon>BOP clade</taxon>
        <taxon>Pooideae</taxon>
        <taxon>Triticodae</taxon>
        <taxon>Triticeae</taxon>
        <taxon>Triticinae</taxon>
        <taxon>Aegilops</taxon>
    </lineage>
</organism>
<reference evidence="2" key="2">
    <citation type="journal article" date="2017" name="Nat. Plants">
        <title>The Aegilops tauschii genome reveals multiple impacts of transposons.</title>
        <authorList>
            <person name="Zhao G."/>
            <person name="Zou C."/>
            <person name="Li K."/>
            <person name="Wang K."/>
            <person name="Li T."/>
            <person name="Gao L."/>
            <person name="Zhang X."/>
            <person name="Wang H."/>
            <person name="Yang Z."/>
            <person name="Liu X."/>
            <person name="Jiang W."/>
            <person name="Mao L."/>
            <person name="Kong X."/>
            <person name="Jiao Y."/>
            <person name="Jia J."/>
        </authorList>
    </citation>
    <scope>NUCLEOTIDE SEQUENCE [LARGE SCALE GENOMIC DNA]</scope>
    <source>
        <strain evidence="2">cv. AL8/78</strain>
    </source>
</reference>
<name>A0A452YZ24_AEGTS</name>
<dbReference type="AlphaFoldDB" id="A0A452YZ24"/>
<sequence length="93" mass="10673">MLTRSNYNEWALIMECNLHAASLWVPMEDDLVERKEDRKAVAALMRATPPEMRGMLAAKASAKEAWEAIRTQRLGSNRVREANVQKLRADFEN</sequence>
<reference evidence="1" key="5">
    <citation type="journal article" date="2021" name="G3 (Bethesda)">
        <title>Aegilops tauschii genome assembly Aet v5.0 features greater sequence contiguity and improved annotation.</title>
        <authorList>
            <person name="Wang L."/>
            <person name="Zhu T."/>
            <person name="Rodriguez J.C."/>
            <person name="Deal K.R."/>
            <person name="Dubcovsky J."/>
            <person name="McGuire P.E."/>
            <person name="Lux T."/>
            <person name="Spannagl M."/>
            <person name="Mayer K.F.X."/>
            <person name="Baldrich P."/>
            <person name="Meyers B.C."/>
            <person name="Huo N."/>
            <person name="Gu Y.Q."/>
            <person name="Zhou H."/>
            <person name="Devos K.M."/>
            <person name="Bennetzen J.L."/>
            <person name="Unver T."/>
            <person name="Budak H."/>
            <person name="Gulick P.J."/>
            <person name="Galiba G."/>
            <person name="Kalapos B."/>
            <person name="Nelson D.R."/>
            <person name="Li P."/>
            <person name="You F.M."/>
            <person name="Luo M.C."/>
            <person name="Dvorak J."/>
        </authorList>
    </citation>
    <scope>NUCLEOTIDE SEQUENCE [LARGE SCALE GENOMIC DNA]</scope>
    <source>
        <strain evidence="1">cv. AL8/78</strain>
    </source>
</reference>
<dbReference type="Gramene" id="AET1Gv20578900.2">
    <property type="protein sequence ID" value="AET1Gv20578900.2"/>
    <property type="gene ID" value="AET1Gv20578900"/>
</dbReference>
<reference evidence="1" key="4">
    <citation type="submission" date="2019-03" db="UniProtKB">
        <authorList>
            <consortium name="EnsemblPlants"/>
        </authorList>
    </citation>
    <scope>IDENTIFICATION</scope>
</reference>
<reference evidence="1" key="3">
    <citation type="journal article" date="2017" name="Nature">
        <title>Genome sequence of the progenitor of the wheat D genome Aegilops tauschii.</title>
        <authorList>
            <person name="Luo M.C."/>
            <person name="Gu Y.Q."/>
            <person name="Puiu D."/>
            <person name="Wang H."/>
            <person name="Twardziok S.O."/>
            <person name="Deal K.R."/>
            <person name="Huo N."/>
            <person name="Zhu T."/>
            <person name="Wang L."/>
            <person name="Wang Y."/>
            <person name="McGuire P.E."/>
            <person name="Liu S."/>
            <person name="Long H."/>
            <person name="Ramasamy R.K."/>
            <person name="Rodriguez J.C."/>
            <person name="Van S.L."/>
            <person name="Yuan L."/>
            <person name="Wang Z."/>
            <person name="Xia Z."/>
            <person name="Xiao L."/>
            <person name="Anderson O.D."/>
            <person name="Ouyang S."/>
            <person name="Liang Y."/>
            <person name="Zimin A.V."/>
            <person name="Pertea G."/>
            <person name="Qi P."/>
            <person name="Bennetzen J.L."/>
            <person name="Dai X."/>
            <person name="Dawson M.W."/>
            <person name="Muller H.G."/>
            <person name="Kugler K."/>
            <person name="Rivarola-Duarte L."/>
            <person name="Spannagl M."/>
            <person name="Mayer K.F.X."/>
            <person name="Lu F.H."/>
            <person name="Bevan M.W."/>
            <person name="Leroy P."/>
            <person name="Li P."/>
            <person name="You F.M."/>
            <person name="Sun Q."/>
            <person name="Liu Z."/>
            <person name="Lyons E."/>
            <person name="Wicker T."/>
            <person name="Salzberg S.L."/>
            <person name="Devos K.M."/>
            <person name="Dvorak J."/>
        </authorList>
    </citation>
    <scope>NUCLEOTIDE SEQUENCE [LARGE SCALE GENOMIC DNA]</scope>
    <source>
        <strain evidence="1">cv. AL8/78</strain>
    </source>
</reference>
<proteinExistence type="predicted"/>
<accession>A0A452YZ24</accession>
<dbReference type="EnsemblPlants" id="AET1Gv20578900.2">
    <property type="protein sequence ID" value="AET1Gv20578900.2"/>
    <property type="gene ID" value="AET1Gv20578900"/>
</dbReference>
<evidence type="ECO:0000313" key="1">
    <source>
        <dbReference type="EnsemblPlants" id="AET1Gv20578900.2"/>
    </source>
</evidence>
<evidence type="ECO:0008006" key="3">
    <source>
        <dbReference type="Google" id="ProtNLM"/>
    </source>
</evidence>
<evidence type="ECO:0000313" key="2">
    <source>
        <dbReference type="Proteomes" id="UP000015105"/>
    </source>
</evidence>
<reference evidence="2" key="1">
    <citation type="journal article" date="2014" name="Science">
        <title>Ancient hybridizations among the ancestral genomes of bread wheat.</title>
        <authorList>
            <consortium name="International Wheat Genome Sequencing Consortium,"/>
            <person name="Marcussen T."/>
            <person name="Sandve S.R."/>
            <person name="Heier L."/>
            <person name="Spannagl M."/>
            <person name="Pfeifer M."/>
            <person name="Jakobsen K.S."/>
            <person name="Wulff B.B."/>
            <person name="Steuernagel B."/>
            <person name="Mayer K.F."/>
            <person name="Olsen O.A."/>
        </authorList>
    </citation>
    <scope>NUCLEOTIDE SEQUENCE [LARGE SCALE GENOMIC DNA]</scope>
    <source>
        <strain evidence="2">cv. AL8/78</strain>
    </source>
</reference>